<dbReference type="Gene3D" id="3.40.50.1820">
    <property type="entry name" value="alpha/beta hydrolase"/>
    <property type="match status" value="1"/>
</dbReference>
<dbReference type="Gene3D" id="1.10.10.10">
    <property type="entry name" value="Winged helix-like DNA-binding domain superfamily/Winged helix DNA-binding domain"/>
    <property type="match status" value="1"/>
</dbReference>
<dbReference type="SUPFAM" id="SSF46894">
    <property type="entry name" value="C-terminal effector domain of the bipartite response regulators"/>
    <property type="match status" value="1"/>
</dbReference>
<dbReference type="AlphaFoldDB" id="A0A1C7DBA0"/>
<dbReference type="GO" id="GO:0006355">
    <property type="term" value="P:regulation of DNA-templated transcription"/>
    <property type="evidence" value="ECO:0007669"/>
    <property type="project" value="InterPro"/>
</dbReference>
<dbReference type="InterPro" id="IPR036388">
    <property type="entry name" value="WH-like_DNA-bd_sf"/>
</dbReference>
<evidence type="ECO:0000259" key="1">
    <source>
        <dbReference type="SMART" id="SM00421"/>
    </source>
</evidence>
<dbReference type="RefSeq" id="WP_067789260.1">
    <property type="nucleotide sequence ID" value="NZ_CP016545.1"/>
</dbReference>
<keyword evidence="2" id="KW-0378">Hydrolase</keyword>
<dbReference type="SUPFAM" id="SSF53474">
    <property type="entry name" value="alpha/beta-Hydrolases"/>
    <property type="match status" value="1"/>
</dbReference>
<keyword evidence="3" id="KW-1185">Reference proteome</keyword>
<reference evidence="2 3" key="1">
    <citation type="submission" date="2016-07" db="EMBL/GenBank/DDBJ databases">
        <title>Complete genome sequence of Altererythrobacter namhicola JCM 16345T, containing esterase-encoding genes.</title>
        <authorList>
            <person name="Cheng H."/>
            <person name="Wu Y.-H."/>
            <person name="Jian S.-L."/>
            <person name="Huo Y.-Y."/>
            <person name="Wang C.-S."/>
            <person name="Xu X.-W."/>
        </authorList>
    </citation>
    <scope>NUCLEOTIDE SEQUENCE [LARGE SCALE GENOMIC DNA]</scope>
    <source>
        <strain evidence="2 3">JCM 16345</strain>
    </source>
</reference>
<dbReference type="InterPro" id="IPR029058">
    <property type="entry name" value="AB_hydrolase_fold"/>
</dbReference>
<dbReference type="SMART" id="SM00421">
    <property type="entry name" value="HTH_LUXR"/>
    <property type="match status" value="1"/>
</dbReference>
<gene>
    <name evidence="2" type="ORF">A6F65_02443</name>
</gene>
<protein>
    <submittedName>
        <fullName evidence="2">Alpha/beta hydrolase family protein</fullName>
    </submittedName>
</protein>
<dbReference type="InterPro" id="IPR000792">
    <property type="entry name" value="Tscrpt_reg_LuxR_C"/>
</dbReference>
<dbReference type="GO" id="GO:0016787">
    <property type="term" value="F:hydrolase activity"/>
    <property type="evidence" value="ECO:0007669"/>
    <property type="project" value="UniProtKB-KW"/>
</dbReference>
<accession>A0A1C7DBA0</accession>
<name>A0A1C7DBA0_9SPHN</name>
<feature type="domain" description="HTH luxR-type" evidence="1">
    <location>
        <begin position="190"/>
        <end position="247"/>
    </location>
</feature>
<proteinExistence type="predicted"/>
<dbReference type="Proteomes" id="UP000092698">
    <property type="component" value="Chromosome"/>
</dbReference>
<organism evidence="2 3">
    <name type="scientific">Paraurantiacibacter namhicola</name>
    <dbReference type="NCBI Taxonomy" id="645517"/>
    <lineage>
        <taxon>Bacteria</taxon>
        <taxon>Pseudomonadati</taxon>
        <taxon>Pseudomonadota</taxon>
        <taxon>Alphaproteobacteria</taxon>
        <taxon>Sphingomonadales</taxon>
        <taxon>Erythrobacteraceae</taxon>
        <taxon>Paraurantiacibacter</taxon>
    </lineage>
</organism>
<dbReference type="InterPro" id="IPR016032">
    <property type="entry name" value="Sig_transdc_resp-reg_C-effctor"/>
</dbReference>
<sequence length="561" mass="61060">MSDSPITEDLIRAAYAVVGRPERLVGLLEDASELGTLDDADAGRLEAHFDQVTRLLDEVDNTIGEDFGGWSGEDPARQSDEGGEVAILRRGPKLCVMGEAPSWLGDWTDGEPLPEWASEASCQALKDINAGLRGQPVRTAMMVRLRTSRMNEAGSLFLAQFFEDDSGPGFRLRPIRLRWDERVGELFASVMKLTPTEATLARYVVDGLTLTQFAESRGRSVGTARNQLKVLQRKLGIASQIDLVSLYGGFHASFLDAEERRRPAPAMPAAQVFTTAGGAALPYETHGPADGIPLLYLHATADGAYLTPRQLAAVRANGFRVIAPWLPFYAGTQYAGSGHDAVEDFCARTEDLLDSLGVERCIIVSVRVSAPYGFRLMQRGGARFCGLVAAGAVTPIRTASDLSHLAVGYRAPMRLARRAPAFVRLYFAAAARMMRRDRGAGFFRSLYGSSEADMAVLEDPEVVEVMRRTMQRTFQDGYEATLQQTLLSAGDWSAFCEGLGGKATLVCGAQDGLAPPEAQRRLCKDYGFDLVGPLDNCGSLLIHQVPRLVFDTARARWDAAQ</sequence>
<evidence type="ECO:0000313" key="3">
    <source>
        <dbReference type="Proteomes" id="UP000092698"/>
    </source>
</evidence>
<dbReference type="KEGG" id="anh:A6F65_02443"/>
<dbReference type="STRING" id="645517.A6F65_02443"/>
<dbReference type="OrthoDB" id="8107794at2"/>
<dbReference type="EMBL" id="CP016545">
    <property type="protein sequence ID" value="ANU08724.1"/>
    <property type="molecule type" value="Genomic_DNA"/>
</dbReference>
<evidence type="ECO:0000313" key="2">
    <source>
        <dbReference type="EMBL" id="ANU08724.1"/>
    </source>
</evidence>
<dbReference type="GO" id="GO:0003677">
    <property type="term" value="F:DNA binding"/>
    <property type="evidence" value="ECO:0007669"/>
    <property type="project" value="InterPro"/>
</dbReference>